<dbReference type="EMBL" id="JAGFOA010000005">
    <property type="protein sequence ID" value="MBO3664311.1"/>
    <property type="molecule type" value="Genomic_DNA"/>
</dbReference>
<evidence type="ECO:0000313" key="4">
    <source>
        <dbReference type="EMBL" id="MBO3662319.1"/>
    </source>
</evidence>
<keyword evidence="2" id="KW-0812">Transmembrane</keyword>
<comment type="caution">
    <text evidence="4">The sequence shown here is derived from an EMBL/GenBank/DDBJ whole genome shotgun (WGS) entry which is preliminary data.</text>
</comment>
<dbReference type="AlphaFoldDB" id="A0A939QGP7"/>
<keyword evidence="2" id="KW-0472">Membrane</keyword>
<evidence type="ECO:0000259" key="3">
    <source>
        <dbReference type="Pfam" id="PF11181"/>
    </source>
</evidence>
<reference evidence="4" key="1">
    <citation type="submission" date="2021-03" db="EMBL/GenBank/DDBJ databases">
        <title>Microbacterium sp. nov., a novel actinobacterium isolated from cow dung.</title>
        <authorList>
            <person name="Zhang L."/>
        </authorList>
    </citation>
    <scope>NUCLEOTIDE SEQUENCE</scope>
    <source>
        <strain evidence="4">NEAU-LLB</strain>
    </source>
</reference>
<keyword evidence="6" id="KW-1185">Reference proteome</keyword>
<dbReference type="Pfam" id="PF11181">
    <property type="entry name" value="YflT"/>
    <property type="match status" value="1"/>
</dbReference>
<feature type="region of interest" description="Disordered" evidence="1">
    <location>
        <begin position="154"/>
        <end position="221"/>
    </location>
</feature>
<feature type="compositionally biased region" description="Pro residues" evidence="1">
    <location>
        <begin position="189"/>
        <end position="201"/>
    </location>
</feature>
<evidence type="ECO:0000256" key="2">
    <source>
        <dbReference type="SAM" id="Phobius"/>
    </source>
</evidence>
<dbReference type="Proteomes" id="UP000680132">
    <property type="component" value="Unassembled WGS sequence"/>
</dbReference>
<dbReference type="EMBL" id="JAGFOA010000001">
    <property type="protein sequence ID" value="MBO3662319.1"/>
    <property type="molecule type" value="Genomic_DNA"/>
</dbReference>
<keyword evidence="2" id="KW-1133">Transmembrane helix</keyword>
<evidence type="ECO:0000256" key="1">
    <source>
        <dbReference type="SAM" id="MobiDB-lite"/>
    </source>
</evidence>
<proteinExistence type="predicted"/>
<feature type="domain" description="General stress protein 17M-like" evidence="3">
    <location>
        <begin position="16"/>
        <end position="83"/>
    </location>
</feature>
<name>A0A939QGP7_9MICO</name>
<accession>A0A939QGP7</accession>
<feature type="transmembrane region" description="Helical" evidence="2">
    <location>
        <begin position="65"/>
        <end position="87"/>
    </location>
</feature>
<dbReference type="InterPro" id="IPR025889">
    <property type="entry name" value="GSP17M-like_dom"/>
</dbReference>
<sequence length="221" mass="22598">MSMMSGMSKPFETGETVASFKDYESAQKAVSALIAGEVPAAHIAIVGSALRTVEKVTGRLGYAQAAWSGALNGALLGLLFVALIAIWTPGASFGSLAGYLLIAVALGMLLRIATYAMVRRRRDFASVTQVSADHYDVTVLPPSYPKARQVLGGATGVRPATPAPAEPVAPASQEPPRFGVRIDPAAPTATPPVTPPVPETPAAPTAAPGAAAPTDPDADRA</sequence>
<organism evidence="4 6">
    <name type="scientific">Microbacterium stercoris</name>
    <dbReference type="NCBI Taxonomy" id="2820289"/>
    <lineage>
        <taxon>Bacteria</taxon>
        <taxon>Bacillati</taxon>
        <taxon>Actinomycetota</taxon>
        <taxon>Actinomycetes</taxon>
        <taxon>Micrococcales</taxon>
        <taxon>Microbacteriaceae</taxon>
        <taxon>Microbacterium</taxon>
    </lineage>
</organism>
<feature type="transmembrane region" description="Helical" evidence="2">
    <location>
        <begin position="93"/>
        <end position="113"/>
    </location>
</feature>
<feature type="compositionally biased region" description="Low complexity" evidence="1">
    <location>
        <begin position="202"/>
        <end position="215"/>
    </location>
</feature>
<dbReference type="RefSeq" id="WP_208500007.1">
    <property type="nucleotide sequence ID" value="NZ_JAGFOA010000001.1"/>
</dbReference>
<evidence type="ECO:0000313" key="6">
    <source>
        <dbReference type="Proteomes" id="UP000680132"/>
    </source>
</evidence>
<protein>
    <recommendedName>
        <fullName evidence="3">General stress protein 17M-like domain-containing protein</fullName>
    </recommendedName>
</protein>
<gene>
    <name evidence="4" type="ORF">J5V96_02200</name>
    <name evidence="5" type="ORF">J5V96_12445</name>
</gene>
<evidence type="ECO:0000313" key="5">
    <source>
        <dbReference type="EMBL" id="MBO3664311.1"/>
    </source>
</evidence>